<dbReference type="SMART" id="SM00382">
    <property type="entry name" value="AAA"/>
    <property type="match status" value="1"/>
</dbReference>
<dbReference type="InterPro" id="IPR047641">
    <property type="entry name" value="ABC_transpr_MalK/UgpC-like"/>
</dbReference>
<protein>
    <submittedName>
        <fullName evidence="6">ABC transporter ATP-binding protein</fullName>
    </submittedName>
</protein>
<evidence type="ECO:0000313" key="7">
    <source>
        <dbReference type="Proteomes" id="UP001556196"/>
    </source>
</evidence>
<evidence type="ECO:0000256" key="3">
    <source>
        <dbReference type="ARBA" id="ARBA00022741"/>
    </source>
</evidence>
<dbReference type="InterPro" id="IPR003593">
    <property type="entry name" value="AAA+_ATPase"/>
</dbReference>
<evidence type="ECO:0000256" key="2">
    <source>
        <dbReference type="ARBA" id="ARBA00022448"/>
    </source>
</evidence>
<reference evidence="6 7" key="1">
    <citation type="submission" date="2024-06" db="EMBL/GenBank/DDBJ databases">
        <authorList>
            <person name="Tuo L."/>
        </authorList>
    </citation>
    <scope>NUCLEOTIDE SEQUENCE [LARGE SCALE GENOMIC DNA]</scope>
    <source>
        <strain evidence="6 7">ZMM04-5</strain>
    </source>
</reference>
<proteinExistence type="inferred from homology"/>
<dbReference type="InterPro" id="IPR017871">
    <property type="entry name" value="ABC_transporter-like_CS"/>
</dbReference>
<dbReference type="Pfam" id="PF00005">
    <property type="entry name" value="ABC_tran"/>
    <property type="match status" value="1"/>
</dbReference>
<dbReference type="InterPro" id="IPR027417">
    <property type="entry name" value="P-loop_NTPase"/>
</dbReference>
<feature type="domain" description="ABC transporter" evidence="5">
    <location>
        <begin position="4"/>
        <end position="234"/>
    </location>
</feature>
<accession>A0ABV3QZK0</accession>
<dbReference type="SUPFAM" id="SSF52540">
    <property type="entry name" value="P-loop containing nucleoside triphosphate hydrolases"/>
    <property type="match status" value="1"/>
</dbReference>
<evidence type="ECO:0000259" key="5">
    <source>
        <dbReference type="PROSITE" id="PS50893"/>
    </source>
</evidence>
<keyword evidence="4 6" id="KW-0067">ATP-binding</keyword>
<dbReference type="GO" id="GO:0005524">
    <property type="term" value="F:ATP binding"/>
    <property type="evidence" value="ECO:0007669"/>
    <property type="project" value="UniProtKB-KW"/>
</dbReference>
<dbReference type="PANTHER" id="PTHR43875:SF10">
    <property type="entry name" value="BLL2173 PROTEIN"/>
    <property type="match status" value="1"/>
</dbReference>
<dbReference type="EMBL" id="JBFOCI010000003">
    <property type="protein sequence ID" value="MEW9806506.1"/>
    <property type="molecule type" value="Genomic_DNA"/>
</dbReference>
<evidence type="ECO:0000256" key="4">
    <source>
        <dbReference type="ARBA" id="ARBA00022840"/>
    </source>
</evidence>
<dbReference type="RefSeq" id="WP_367723641.1">
    <property type="nucleotide sequence ID" value="NZ_JBFOCI010000003.1"/>
</dbReference>
<comment type="similarity">
    <text evidence="1">Belongs to the ABC transporter superfamily.</text>
</comment>
<sequence>MAPIKITSLRKAFNAVEVVHGVDITVEDGEFCVFVGPSGCGKSTILRMVAGLEGVTSGEIRLGDRLINDLPPKDRDIAMVFQNYALYPHLTVEDNIGFPLRMRGVDREVIRAEVRRVSEIIGLQDLLARHPRQLSGGQRQRVAMGRAIVRNPQAFLFDEPLSNLDAQLRVQMRTQIRELHQRIRTTTIYVTHDQVEAMTMADRIVVLKDGHVEQSGPPLEIYDRPANAFVARFIGSPSMNLFTGALTEQGVRLDDGAVLPLPKRYGATGTAQYGVRPEHLEIVEIGTPGSFEAEVAVVEPTGAETMIFARRNGQDVTATFRMRPAVKPGDRVALKPDVDTIHLFGETGRLD</sequence>
<dbReference type="CDD" id="cd03301">
    <property type="entry name" value="ABC_MalK_N"/>
    <property type="match status" value="1"/>
</dbReference>
<dbReference type="Gene3D" id="3.40.50.300">
    <property type="entry name" value="P-loop containing nucleotide triphosphate hydrolases"/>
    <property type="match status" value="1"/>
</dbReference>
<keyword evidence="2" id="KW-0813">Transport</keyword>
<name>A0ABV3QZK0_9HYPH</name>
<evidence type="ECO:0000256" key="1">
    <source>
        <dbReference type="ARBA" id="ARBA00005417"/>
    </source>
</evidence>
<dbReference type="Pfam" id="PF08402">
    <property type="entry name" value="TOBE_2"/>
    <property type="match status" value="1"/>
</dbReference>
<dbReference type="SUPFAM" id="SSF50331">
    <property type="entry name" value="MOP-like"/>
    <property type="match status" value="1"/>
</dbReference>
<comment type="caution">
    <text evidence="6">The sequence shown here is derived from an EMBL/GenBank/DDBJ whole genome shotgun (WGS) entry which is preliminary data.</text>
</comment>
<dbReference type="Proteomes" id="UP001556196">
    <property type="component" value="Unassembled WGS sequence"/>
</dbReference>
<dbReference type="InterPro" id="IPR015855">
    <property type="entry name" value="ABC_transpr_MalK-like"/>
</dbReference>
<dbReference type="NCBIfam" id="NF008653">
    <property type="entry name" value="PRK11650.1"/>
    <property type="match status" value="1"/>
</dbReference>
<dbReference type="Gene3D" id="2.40.50.140">
    <property type="entry name" value="Nucleic acid-binding proteins"/>
    <property type="match status" value="1"/>
</dbReference>
<keyword evidence="3" id="KW-0547">Nucleotide-binding</keyword>
<evidence type="ECO:0000313" key="6">
    <source>
        <dbReference type="EMBL" id="MEW9806506.1"/>
    </source>
</evidence>
<dbReference type="PROSITE" id="PS00211">
    <property type="entry name" value="ABC_TRANSPORTER_1"/>
    <property type="match status" value="1"/>
</dbReference>
<dbReference type="PROSITE" id="PS50893">
    <property type="entry name" value="ABC_TRANSPORTER_2"/>
    <property type="match status" value="1"/>
</dbReference>
<gene>
    <name evidence="6" type="ORF">ABUE31_10975</name>
</gene>
<dbReference type="Gene3D" id="2.40.50.100">
    <property type="match status" value="1"/>
</dbReference>
<dbReference type="PANTHER" id="PTHR43875">
    <property type="entry name" value="MALTODEXTRIN IMPORT ATP-BINDING PROTEIN MSMX"/>
    <property type="match status" value="1"/>
</dbReference>
<organism evidence="6 7">
    <name type="scientific">Mesorhizobium marinum</name>
    <dbReference type="NCBI Taxonomy" id="3228790"/>
    <lineage>
        <taxon>Bacteria</taxon>
        <taxon>Pseudomonadati</taxon>
        <taxon>Pseudomonadota</taxon>
        <taxon>Alphaproteobacteria</taxon>
        <taxon>Hyphomicrobiales</taxon>
        <taxon>Phyllobacteriaceae</taxon>
        <taxon>Mesorhizobium</taxon>
    </lineage>
</organism>
<dbReference type="InterPro" id="IPR012340">
    <property type="entry name" value="NA-bd_OB-fold"/>
</dbReference>
<dbReference type="InterPro" id="IPR003439">
    <property type="entry name" value="ABC_transporter-like_ATP-bd"/>
</dbReference>
<keyword evidence="7" id="KW-1185">Reference proteome</keyword>
<dbReference type="InterPro" id="IPR008995">
    <property type="entry name" value="Mo/tungstate-bd_C_term_dom"/>
</dbReference>
<dbReference type="InterPro" id="IPR013611">
    <property type="entry name" value="Transp-assoc_OB_typ2"/>
</dbReference>